<name>A0A6A6EHD2_9PEZI</name>
<evidence type="ECO:0000256" key="1">
    <source>
        <dbReference type="SAM" id="Phobius"/>
    </source>
</evidence>
<keyword evidence="1" id="KW-0472">Membrane</keyword>
<protein>
    <submittedName>
        <fullName evidence="2">Uncharacterized protein</fullName>
    </submittedName>
</protein>
<keyword evidence="1" id="KW-1133">Transmembrane helix</keyword>
<evidence type="ECO:0000313" key="3">
    <source>
        <dbReference type="Proteomes" id="UP000800200"/>
    </source>
</evidence>
<feature type="transmembrane region" description="Helical" evidence="1">
    <location>
        <begin position="6"/>
        <end position="29"/>
    </location>
</feature>
<keyword evidence="3" id="KW-1185">Reference proteome</keyword>
<organism evidence="2 3">
    <name type="scientific">Zopfia rhizophila CBS 207.26</name>
    <dbReference type="NCBI Taxonomy" id="1314779"/>
    <lineage>
        <taxon>Eukaryota</taxon>
        <taxon>Fungi</taxon>
        <taxon>Dikarya</taxon>
        <taxon>Ascomycota</taxon>
        <taxon>Pezizomycotina</taxon>
        <taxon>Dothideomycetes</taxon>
        <taxon>Dothideomycetes incertae sedis</taxon>
        <taxon>Zopfiaceae</taxon>
        <taxon>Zopfia</taxon>
    </lineage>
</organism>
<reference evidence="2" key="1">
    <citation type="journal article" date="2020" name="Stud. Mycol.">
        <title>101 Dothideomycetes genomes: a test case for predicting lifestyles and emergence of pathogens.</title>
        <authorList>
            <person name="Haridas S."/>
            <person name="Albert R."/>
            <person name="Binder M."/>
            <person name="Bloem J."/>
            <person name="Labutti K."/>
            <person name="Salamov A."/>
            <person name="Andreopoulos B."/>
            <person name="Baker S."/>
            <person name="Barry K."/>
            <person name="Bills G."/>
            <person name="Bluhm B."/>
            <person name="Cannon C."/>
            <person name="Castanera R."/>
            <person name="Culley D."/>
            <person name="Daum C."/>
            <person name="Ezra D."/>
            <person name="Gonzalez J."/>
            <person name="Henrissat B."/>
            <person name="Kuo A."/>
            <person name="Liang C."/>
            <person name="Lipzen A."/>
            <person name="Lutzoni F."/>
            <person name="Magnuson J."/>
            <person name="Mondo S."/>
            <person name="Nolan M."/>
            <person name="Ohm R."/>
            <person name="Pangilinan J."/>
            <person name="Park H.-J."/>
            <person name="Ramirez L."/>
            <person name="Alfaro M."/>
            <person name="Sun H."/>
            <person name="Tritt A."/>
            <person name="Yoshinaga Y."/>
            <person name="Zwiers L.-H."/>
            <person name="Turgeon B."/>
            <person name="Goodwin S."/>
            <person name="Spatafora J."/>
            <person name="Crous P."/>
            <person name="Grigoriev I."/>
        </authorList>
    </citation>
    <scope>NUCLEOTIDE SEQUENCE</scope>
    <source>
        <strain evidence="2">CBS 207.26</strain>
    </source>
</reference>
<proteinExistence type="predicted"/>
<dbReference type="Proteomes" id="UP000800200">
    <property type="component" value="Unassembled WGS sequence"/>
</dbReference>
<dbReference type="EMBL" id="ML994619">
    <property type="protein sequence ID" value="KAF2190068.1"/>
    <property type="molecule type" value="Genomic_DNA"/>
</dbReference>
<dbReference type="AlphaFoldDB" id="A0A6A6EHD2"/>
<sequence>MKQIRLSAEVITSIIFGVLQLTIGLFSLWEQRYYRYRRVDRRFSKRPEKKYLLSLRKDWKESLVMTIWPHEHRQALDFSRSTPMRICFDSAAIVGFANMRQTTEQDSYWVKGHT</sequence>
<gene>
    <name evidence="2" type="ORF">K469DRAFT_747327</name>
</gene>
<keyword evidence="1" id="KW-0812">Transmembrane</keyword>
<accession>A0A6A6EHD2</accession>
<evidence type="ECO:0000313" key="2">
    <source>
        <dbReference type="EMBL" id="KAF2190068.1"/>
    </source>
</evidence>
<dbReference type="OrthoDB" id="5098458at2759"/>